<proteinExistence type="predicted"/>
<dbReference type="RefSeq" id="WP_021691258.1">
    <property type="nucleotide sequence ID" value="NZ_BASZ01000009.1"/>
</dbReference>
<dbReference type="GO" id="GO:0016763">
    <property type="term" value="F:pentosyltransferase activity"/>
    <property type="evidence" value="ECO:0007669"/>
    <property type="project" value="TreeGrafter"/>
</dbReference>
<feature type="domain" description="Glycosyltransferase RgtA/B/C/D-like" evidence="9">
    <location>
        <begin position="105"/>
        <end position="243"/>
    </location>
</feature>
<dbReference type="Proteomes" id="UP000016568">
    <property type="component" value="Unassembled WGS sequence"/>
</dbReference>
<dbReference type="Pfam" id="PF13231">
    <property type="entry name" value="PMT_2"/>
    <property type="match status" value="1"/>
</dbReference>
<keyword evidence="7 8" id="KW-0472">Membrane</keyword>
<sequence>MRWIAPGLLILILALATGLRLRGVDFGLPALNDPDEPLFMMTAFDMLRNRSLNPGWFGHPGTVTLYCLALICLAVGVFGALTGRFSGADQFASAVYADPAIVFLPARLFIVLCGVICVYLTYRIGKRLGGERVGLMAAALLAINSIHIEYSQIIRTDMQASVFILLCILAALGILENGRERHYLLAGLWVGLAAATKWPAALVAIAPLCAGLARMRQGKHEGDLLILSLLTAPVALFCASPYLVLDYPAVLRDLAGEARPIHPGATGGGFLANLAWYLSQPLARSFGYAGLAAAALGLAIAARRDRRWRLVIVPFVLLFLATLSLQQLVWTRWIVPILPLLALGGAYALCAAAEGLRSRGFRHAAIAGWAATAFVMLPMLHASVMRGTERMHDTRQAASAWITAHVPTATTLLVEDAAIDLLGKGHRLLFPLGSAGCINARQALASQMEYQEVADKRASSPLVDLGHVARDKIETCRASYAILSHYDRYRAAPDAFPDALARYHDLLTDARLEARFTPHPGSSSGPTTYVFRLAERGCQTNNDAPRQC</sequence>
<dbReference type="GO" id="GO:0005886">
    <property type="term" value="C:plasma membrane"/>
    <property type="evidence" value="ECO:0007669"/>
    <property type="project" value="UniProtKB-SubCell"/>
</dbReference>
<keyword evidence="2" id="KW-1003">Cell membrane</keyword>
<feature type="transmembrane region" description="Helical" evidence="8">
    <location>
        <begin position="333"/>
        <end position="352"/>
    </location>
</feature>
<name>U2YNM1_9SPHN</name>
<keyword evidence="6 8" id="KW-1133">Transmembrane helix</keyword>
<feature type="transmembrane region" description="Helical" evidence="8">
    <location>
        <begin position="63"/>
        <end position="83"/>
    </location>
</feature>
<keyword evidence="5 8" id="KW-0812">Transmembrane</keyword>
<protein>
    <recommendedName>
        <fullName evidence="9">Glycosyltransferase RgtA/B/C/D-like domain-containing protein</fullName>
    </recommendedName>
</protein>
<keyword evidence="3" id="KW-0328">Glycosyltransferase</keyword>
<feature type="transmembrane region" description="Helical" evidence="8">
    <location>
        <begin position="187"/>
        <end position="212"/>
    </location>
</feature>
<gene>
    <name evidence="10" type="ORF">NT2_09_00480</name>
</gene>
<comment type="caution">
    <text evidence="10">The sequence shown here is derived from an EMBL/GenBank/DDBJ whole genome shotgun (WGS) entry which is preliminary data.</text>
</comment>
<evidence type="ECO:0000256" key="1">
    <source>
        <dbReference type="ARBA" id="ARBA00004651"/>
    </source>
</evidence>
<evidence type="ECO:0000256" key="3">
    <source>
        <dbReference type="ARBA" id="ARBA00022676"/>
    </source>
</evidence>
<evidence type="ECO:0000256" key="5">
    <source>
        <dbReference type="ARBA" id="ARBA00022692"/>
    </source>
</evidence>
<evidence type="ECO:0000313" key="11">
    <source>
        <dbReference type="Proteomes" id="UP000016568"/>
    </source>
</evidence>
<evidence type="ECO:0000256" key="4">
    <source>
        <dbReference type="ARBA" id="ARBA00022679"/>
    </source>
</evidence>
<keyword evidence="4" id="KW-0808">Transferase</keyword>
<evidence type="ECO:0000259" key="9">
    <source>
        <dbReference type="Pfam" id="PF13231"/>
    </source>
</evidence>
<dbReference type="GO" id="GO:0009103">
    <property type="term" value="P:lipopolysaccharide biosynthetic process"/>
    <property type="evidence" value="ECO:0007669"/>
    <property type="project" value="UniProtKB-ARBA"/>
</dbReference>
<dbReference type="EMBL" id="BASZ01000009">
    <property type="protein sequence ID" value="GAD50440.1"/>
    <property type="molecule type" value="Genomic_DNA"/>
</dbReference>
<feature type="transmembrane region" description="Helical" evidence="8">
    <location>
        <begin position="158"/>
        <end position="175"/>
    </location>
</feature>
<evidence type="ECO:0000256" key="6">
    <source>
        <dbReference type="ARBA" id="ARBA00022989"/>
    </source>
</evidence>
<feature type="transmembrane region" description="Helical" evidence="8">
    <location>
        <begin position="364"/>
        <end position="384"/>
    </location>
</feature>
<organism evidence="10 11">
    <name type="scientific">Caenibius tardaugens NBRC 16725</name>
    <dbReference type="NCBI Taxonomy" id="1219035"/>
    <lineage>
        <taxon>Bacteria</taxon>
        <taxon>Pseudomonadati</taxon>
        <taxon>Pseudomonadota</taxon>
        <taxon>Alphaproteobacteria</taxon>
        <taxon>Sphingomonadales</taxon>
        <taxon>Erythrobacteraceae</taxon>
        <taxon>Caenibius</taxon>
    </lineage>
</organism>
<dbReference type="AlphaFoldDB" id="U2YNM1"/>
<feature type="transmembrane region" description="Helical" evidence="8">
    <location>
        <begin position="282"/>
        <end position="301"/>
    </location>
</feature>
<dbReference type="PANTHER" id="PTHR33908">
    <property type="entry name" value="MANNOSYLTRANSFERASE YKCB-RELATED"/>
    <property type="match status" value="1"/>
</dbReference>
<feature type="transmembrane region" description="Helical" evidence="8">
    <location>
        <begin position="308"/>
        <end position="327"/>
    </location>
</feature>
<dbReference type="eggNOG" id="COG1807">
    <property type="taxonomic scope" value="Bacteria"/>
</dbReference>
<reference evidence="10 11" key="1">
    <citation type="submission" date="2013-09" db="EMBL/GenBank/DDBJ databases">
        <title>Whole genome shotgun sequence of Novosphingobium tardaugens NBRC 16725.</title>
        <authorList>
            <person name="Isaki S."/>
            <person name="Hosoyama A."/>
            <person name="Tsuchikane K."/>
            <person name="Katsumata H."/>
            <person name="Ando Y."/>
            <person name="Yamazaki S."/>
            <person name="Fujita N."/>
        </authorList>
    </citation>
    <scope>NUCLEOTIDE SEQUENCE [LARGE SCALE GENOMIC DNA]</scope>
    <source>
        <strain evidence="10 11">NBRC 16725</strain>
    </source>
</reference>
<dbReference type="InterPro" id="IPR050297">
    <property type="entry name" value="LipidA_mod_glycosyltrf_83"/>
</dbReference>
<evidence type="ECO:0000256" key="2">
    <source>
        <dbReference type="ARBA" id="ARBA00022475"/>
    </source>
</evidence>
<dbReference type="PANTHER" id="PTHR33908:SF11">
    <property type="entry name" value="MEMBRANE PROTEIN"/>
    <property type="match status" value="1"/>
</dbReference>
<feature type="transmembrane region" description="Helical" evidence="8">
    <location>
        <begin position="224"/>
        <end position="244"/>
    </location>
</feature>
<feature type="transmembrane region" description="Helical" evidence="8">
    <location>
        <begin position="95"/>
        <end position="121"/>
    </location>
</feature>
<dbReference type="InterPro" id="IPR038731">
    <property type="entry name" value="RgtA/B/C-like"/>
</dbReference>
<evidence type="ECO:0000256" key="8">
    <source>
        <dbReference type="SAM" id="Phobius"/>
    </source>
</evidence>
<comment type="subcellular location">
    <subcellularLocation>
        <location evidence="1">Cell membrane</location>
        <topology evidence="1">Multi-pass membrane protein</topology>
    </subcellularLocation>
</comment>
<keyword evidence="11" id="KW-1185">Reference proteome</keyword>
<evidence type="ECO:0000313" key="10">
    <source>
        <dbReference type="EMBL" id="GAD50440.1"/>
    </source>
</evidence>
<accession>U2YNM1</accession>
<evidence type="ECO:0000256" key="7">
    <source>
        <dbReference type="ARBA" id="ARBA00023136"/>
    </source>
</evidence>
<feature type="transmembrane region" description="Helical" evidence="8">
    <location>
        <begin position="133"/>
        <end position="151"/>
    </location>
</feature>